<feature type="transmembrane region" description="Helical" evidence="1">
    <location>
        <begin position="91"/>
        <end position="112"/>
    </location>
</feature>
<comment type="caution">
    <text evidence="2">The sequence shown here is derived from an EMBL/GenBank/DDBJ whole genome shotgun (WGS) entry which is preliminary data.</text>
</comment>
<accession>A0ABT4SX49</accession>
<dbReference type="EMBL" id="JAPNUD010000030">
    <property type="protein sequence ID" value="MDA0641821.1"/>
    <property type="molecule type" value="Genomic_DNA"/>
</dbReference>
<dbReference type="Proteomes" id="UP001212498">
    <property type="component" value="Unassembled WGS sequence"/>
</dbReference>
<gene>
    <name evidence="2" type="ORF">OUY24_14425</name>
</gene>
<reference evidence="2 3" key="1">
    <citation type="submission" date="2022-11" db="EMBL/GenBank/DDBJ databases">
        <title>Nonomuraea corallina sp. nov., a new species of the genus Nonomuraea isolated from sea side sediment in Thai sea.</title>
        <authorList>
            <person name="Ngamcharungchit C."/>
            <person name="Matsumoto A."/>
            <person name="Suriyachadkun C."/>
            <person name="Panbangred W."/>
            <person name="Inahashi Y."/>
            <person name="Intra B."/>
        </authorList>
    </citation>
    <scope>NUCLEOTIDE SEQUENCE [LARGE SCALE GENOMIC DNA]</scope>
    <source>
        <strain evidence="2 3">DSM 43553</strain>
    </source>
</reference>
<sequence>MQPERDVRDELRATIDARRDLGPDYEPALVDSLADRLDATIAARVEAELKRRGKETKRKNDSSRSMVPIALGSMGIGVPLTAIAASQAGTVGLIVAWLSIVLINIAAAGALMRRP</sequence>
<organism evidence="2 3">
    <name type="scientific">Nonomuraea ferruginea</name>
    <dbReference type="NCBI Taxonomy" id="46174"/>
    <lineage>
        <taxon>Bacteria</taxon>
        <taxon>Bacillati</taxon>
        <taxon>Actinomycetota</taxon>
        <taxon>Actinomycetes</taxon>
        <taxon>Streptosporangiales</taxon>
        <taxon>Streptosporangiaceae</taxon>
        <taxon>Nonomuraea</taxon>
    </lineage>
</organism>
<dbReference type="RefSeq" id="WP_148031959.1">
    <property type="nucleotide sequence ID" value="NZ_BAABFD010000002.1"/>
</dbReference>
<keyword evidence="1" id="KW-1133">Transmembrane helix</keyword>
<feature type="transmembrane region" description="Helical" evidence="1">
    <location>
        <begin position="66"/>
        <end position="85"/>
    </location>
</feature>
<name>A0ABT4SX49_9ACTN</name>
<evidence type="ECO:0008006" key="4">
    <source>
        <dbReference type="Google" id="ProtNLM"/>
    </source>
</evidence>
<keyword evidence="1" id="KW-0812">Transmembrane</keyword>
<evidence type="ECO:0000313" key="2">
    <source>
        <dbReference type="EMBL" id="MDA0641821.1"/>
    </source>
</evidence>
<keyword evidence="1" id="KW-0472">Membrane</keyword>
<protein>
    <recommendedName>
        <fullName evidence="4">Integral membrane protein</fullName>
    </recommendedName>
</protein>
<proteinExistence type="predicted"/>
<evidence type="ECO:0000313" key="3">
    <source>
        <dbReference type="Proteomes" id="UP001212498"/>
    </source>
</evidence>
<keyword evidence="3" id="KW-1185">Reference proteome</keyword>
<evidence type="ECO:0000256" key="1">
    <source>
        <dbReference type="SAM" id="Phobius"/>
    </source>
</evidence>